<dbReference type="GO" id="GO:0005524">
    <property type="term" value="F:ATP binding"/>
    <property type="evidence" value="ECO:0007669"/>
    <property type="project" value="UniProtKB-KW"/>
</dbReference>
<dbReference type="RefSeq" id="WP_182537782.1">
    <property type="nucleotide sequence ID" value="NZ_JACJIP010000026.1"/>
</dbReference>
<dbReference type="InterPro" id="IPR003593">
    <property type="entry name" value="AAA+_ATPase"/>
</dbReference>
<name>A0A7W3XT03_9BACL</name>
<dbReference type="SUPFAM" id="SSF90123">
    <property type="entry name" value="ABC transporter transmembrane region"/>
    <property type="match status" value="1"/>
</dbReference>
<feature type="domain" description="ABC transmembrane type-1" evidence="9">
    <location>
        <begin position="34"/>
        <end position="299"/>
    </location>
</feature>
<dbReference type="InterPro" id="IPR017871">
    <property type="entry name" value="ABC_transporter-like_CS"/>
</dbReference>
<feature type="transmembrane region" description="Helical" evidence="7">
    <location>
        <begin position="284"/>
        <end position="305"/>
    </location>
</feature>
<proteinExistence type="predicted"/>
<dbReference type="AlphaFoldDB" id="A0A7W3XT03"/>
<keyword evidence="11" id="KW-1185">Reference proteome</keyword>
<dbReference type="SMART" id="SM00382">
    <property type="entry name" value="AAA"/>
    <property type="match status" value="1"/>
</dbReference>
<dbReference type="PROSITE" id="PS50929">
    <property type="entry name" value="ABC_TM1F"/>
    <property type="match status" value="1"/>
</dbReference>
<dbReference type="InterPro" id="IPR027417">
    <property type="entry name" value="P-loop_NTPase"/>
</dbReference>
<dbReference type="PROSITE" id="PS00211">
    <property type="entry name" value="ABC_TRANSPORTER_1"/>
    <property type="match status" value="1"/>
</dbReference>
<evidence type="ECO:0000256" key="2">
    <source>
        <dbReference type="ARBA" id="ARBA00022692"/>
    </source>
</evidence>
<feature type="transmembrane region" description="Helical" evidence="7">
    <location>
        <begin position="68"/>
        <end position="91"/>
    </location>
</feature>
<evidence type="ECO:0000259" key="9">
    <source>
        <dbReference type="PROSITE" id="PS50929"/>
    </source>
</evidence>
<dbReference type="Proteomes" id="UP000567067">
    <property type="component" value="Unassembled WGS sequence"/>
</dbReference>
<keyword evidence="4 10" id="KW-0067">ATP-binding</keyword>
<evidence type="ECO:0000259" key="8">
    <source>
        <dbReference type="PROSITE" id="PS50893"/>
    </source>
</evidence>
<dbReference type="PANTHER" id="PTHR24221:SF654">
    <property type="entry name" value="ATP-BINDING CASSETTE SUB-FAMILY B MEMBER 6"/>
    <property type="match status" value="1"/>
</dbReference>
<dbReference type="GO" id="GO:0034040">
    <property type="term" value="F:ATPase-coupled lipid transmembrane transporter activity"/>
    <property type="evidence" value="ECO:0007669"/>
    <property type="project" value="TreeGrafter"/>
</dbReference>
<dbReference type="SUPFAM" id="SSF52540">
    <property type="entry name" value="P-loop containing nucleoside triphosphate hydrolases"/>
    <property type="match status" value="1"/>
</dbReference>
<dbReference type="InterPro" id="IPR036640">
    <property type="entry name" value="ABC1_TM_sf"/>
</dbReference>
<keyword evidence="3" id="KW-0547">Nucleotide-binding</keyword>
<dbReference type="EMBL" id="JACJIP010000026">
    <property type="protein sequence ID" value="MBA9087111.1"/>
    <property type="molecule type" value="Genomic_DNA"/>
</dbReference>
<protein>
    <submittedName>
        <fullName evidence="10">ATP-binding cassette subfamily B protein</fullName>
    </submittedName>
</protein>
<gene>
    <name evidence="10" type="ORF">FHR92_003592</name>
</gene>
<reference evidence="10 11" key="1">
    <citation type="submission" date="2020-08" db="EMBL/GenBank/DDBJ databases">
        <title>Genomic Encyclopedia of Type Strains, Phase III (KMG-III): the genomes of soil and plant-associated and newly described type strains.</title>
        <authorList>
            <person name="Whitman W."/>
        </authorList>
    </citation>
    <scope>NUCLEOTIDE SEQUENCE [LARGE SCALE GENOMIC DNA]</scope>
    <source>
        <strain evidence="10 11">CECT 8693</strain>
    </source>
</reference>
<keyword evidence="2 7" id="KW-0812">Transmembrane</keyword>
<feature type="transmembrane region" description="Helical" evidence="7">
    <location>
        <begin position="257"/>
        <end position="278"/>
    </location>
</feature>
<organism evidence="10 11">
    <name type="scientific">Fontibacillus solani</name>
    <dbReference type="NCBI Taxonomy" id="1572857"/>
    <lineage>
        <taxon>Bacteria</taxon>
        <taxon>Bacillati</taxon>
        <taxon>Bacillota</taxon>
        <taxon>Bacilli</taxon>
        <taxon>Bacillales</taxon>
        <taxon>Paenibacillaceae</taxon>
        <taxon>Fontibacillus</taxon>
    </lineage>
</organism>
<accession>A0A7W3XT03</accession>
<dbReference type="PANTHER" id="PTHR24221">
    <property type="entry name" value="ATP-BINDING CASSETTE SUB-FAMILY B"/>
    <property type="match status" value="1"/>
</dbReference>
<dbReference type="GO" id="GO:0140359">
    <property type="term" value="F:ABC-type transporter activity"/>
    <property type="evidence" value="ECO:0007669"/>
    <property type="project" value="InterPro"/>
</dbReference>
<dbReference type="PROSITE" id="PS50893">
    <property type="entry name" value="ABC_TRANSPORTER_2"/>
    <property type="match status" value="1"/>
</dbReference>
<dbReference type="Gene3D" id="3.40.50.300">
    <property type="entry name" value="P-loop containing nucleotide triphosphate hydrolases"/>
    <property type="match status" value="1"/>
</dbReference>
<evidence type="ECO:0000256" key="1">
    <source>
        <dbReference type="ARBA" id="ARBA00004651"/>
    </source>
</evidence>
<dbReference type="GO" id="GO:0016887">
    <property type="term" value="F:ATP hydrolysis activity"/>
    <property type="evidence" value="ECO:0007669"/>
    <property type="project" value="InterPro"/>
</dbReference>
<evidence type="ECO:0000256" key="3">
    <source>
        <dbReference type="ARBA" id="ARBA00022741"/>
    </source>
</evidence>
<keyword evidence="6 7" id="KW-0472">Membrane</keyword>
<evidence type="ECO:0000256" key="4">
    <source>
        <dbReference type="ARBA" id="ARBA00022840"/>
    </source>
</evidence>
<dbReference type="Pfam" id="PF00005">
    <property type="entry name" value="ABC_tran"/>
    <property type="match status" value="1"/>
</dbReference>
<dbReference type="Gene3D" id="1.20.1560.10">
    <property type="entry name" value="ABC transporter type 1, transmembrane domain"/>
    <property type="match status" value="1"/>
</dbReference>
<evidence type="ECO:0000313" key="10">
    <source>
        <dbReference type="EMBL" id="MBA9087111.1"/>
    </source>
</evidence>
<feature type="transmembrane region" description="Helical" evidence="7">
    <location>
        <begin position="167"/>
        <end position="186"/>
    </location>
</feature>
<dbReference type="InterPro" id="IPR011527">
    <property type="entry name" value="ABC1_TM_dom"/>
</dbReference>
<dbReference type="GO" id="GO:0005886">
    <property type="term" value="C:plasma membrane"/>
    <property type="evidence" value="ECO:0007669"/>
    <property type="project" value="UniProtKB-SubCell"/>
</dbReference>
<evidence type="ECO:0000313" key="11">
    <source>
        <dbReference type="Proteomes" id="UP000567067"/>
    </source>
</evidence>
<dbReference type="InterPro" id="IPR003439">
    <property type="entry name" value="ABC_transporter-like_ATP-bd"/>
</dbReference>
<keyword evidence="5 7" id="KW-1133">Transmembrane helix</keyword>
<dbReference type="InterPro" id="IPR039421">
    <property type="entry name" value="Type_1_exporter"/>
</dbReference>
<evidence type="ECO:0000256" key="7">
    <source>
        <dbReference type="SAM" id="Phobius"/>
    </source>
</evidence>
<evidence type="ECO:0000256" key="6">
    <source>
        <dbReference type="ARBA" id="ARBA00023136"/>
    </source>
</evidence>
<sequence>MMKIENRSYKILDFIKIPLSISPGMVILQVLFDGIISSLVPTFQVLATASFIDTAIRIFQGQAERNQIVLPILWVLLFVSYNYLTALMGLVREKLNLNLTEVFRAAVTEKRARLEYCHVENNETWDLIERVGKDPAEQIGKGFRNLVTTAGLIIRIGSVLMILLLRVWWAPIVIMAFSIPLLMLAAKTGKQSYEAAKEAAKYTRRATYYQDVLTGRDYVEERALFGYSSVLNERYEGRFLTAYGINMKMERSRYMKMSGSGMITVLVAILVAGVLLAPLGSGQISIGLFMGLVTATIGLVPIIVFDLTNVTNDMVYGREYMRDLTAFGGLSESPGATDLPANQMAEPNCIELRDVSFAYPGTDVMILKGLSLKLFSKRHYAFVGVNGAGKTTITKLLTGLYDNYAGEILIDGKNIRDFSQAELKSLFSIVYQDFAKYQVPMVDSIGLGDVRDMPMENVDGPLKVLGLNRAVSKMRSGIKTPLGRIYEDGIDLSGGQWQKVAIARSLVSRAPMHILDEPTAALDPVAESELYELFRKASKNKSTIFITHRLGAARIADEVFVIADGRVSEQGTHKELMDKGGIYAEMFEAQRGWYA</sequence>
<comment type="caution">
    <text evidence="10">The sequence shown here is derived from an EMBL/GenBank/DDBJ whole genome shotgun (WGS) entry which is preliminary data.</text>
</comment>
<feature type="domain" description="ABC transporter" evidence="8">
    <location>
        <begin position="350"/>
        <end position="589"/>
    </location>
</feature>
<comment type="subcellular location">
    <subcellularLocation>
        <location evidence="1">Cell membrane</location>
        <topology evidence="1">Multi-pass membrane protein</topology>
    </subcellularLocation>
</comment>
<evidence type="ECO:0000256" key="5">
    <source>
        <dbReference type="ARBA" id="ARBA00022989"/>
    </source>
</evidence>